<accession>A0A3R9QS30</accession>
<dbReference type="EMBL" id="RCOR01000002">
    <property type="protein sequence ID" value="RSN70884.1"/>
    <property type="molecule type" value="Genomic_DNA"/>
</dbReference>
<dbReference type="RefSeq" id="WP_012309534.1">
    <property type="nucleotide sequence ID" value="NZ_RCOR01000002.1"/>
</dbReference>
<comment type="caution">
    <text evidence="1">The sequence shown here is derived from an EMBL/GenBank/DDBJ whole genome shotgun (WGS) entry which is preliminary data.</text>
</comment>
<protein>
    <recommendedName>
        <fullName evidence="3">Sulfurtransferase TusA family protein</fullName>
    </recommendedName>
</protein>
<name>A0A3R9QS30_9CREN</name>
<evidence type="ECO:0000313" key="1">
    <source>
        <dbReference type="EMBL" id="RSN70884.1"/>
    </source>
</evidence>
<gene>
    <name evidence="1" type="ORF">D9Q81_00305</name>
</gene>
<dbReference type="GeneID" id="6094168"/>
<evidence type="ECO:0008006" key="3">
    <source>
        <dbReference type="Google" id="ProtNLM"/>
    </source>
</evidence>
<dbReference type="AlphaFoldDB" id="A0A3R9QS30"/>
<evidence type="ECO:0000313" key="2">
    <source>
        <dbReference type="Proteomes" id="UP000278149"/>
    </source>
</evidence>
<organism evidence="1 2">
    <name type="scientific">Candidatus Korarchaeum cryptofilum</name>
    <dbReference type="NCBI Taxonomy" id="498846"/>
    <lineage>
        <taxon>Archaea</taxon>
        <taxon>Thermoproteota</taxon>
        <taxon>Candidatus Korarchaeia</taxon>
        <taxon>Candidatus Korarchaeales</taxon>
        <taxon>Candidatus Korarchaeaceae</taxon>
        <taxon>Candidatus Korarchaeum</taxon>
    </lineage>
</organism>
<dbReference type="Proteomes" id="UP000278149">
    <property type="component" value="Unassembled WGS sequence"/>
</dbReference>
<reference evidence="1 2" key="1">
    <citation type="submission" date="2018-10" db="EMBL/GenBank/DDBJ databases">
        <title>Co-occurring genomic capacity for anaerobic methane metabolism and dissimilatory sulfite reduction discovered in the Korarchaeota.</title>
        <authorList>
            <person name="Mckay L.J."/>
            <person name="Dlakic M."/>
            <person name="Fields M.W."/>
            <person name="Delmont T.O."/>
            <person name="Eren A.M."/>
            <person name="Jay Z.J."/>
            <person name="Klingelsmith K.B."/>
            <person name="Rusch D.B."/>
            <person name="Inskeep W.P."/>
        </authorList>
    </citation>
    <scope>NUCLEOTIDE SEQUENCE [LARGE SCALE GENOMIC DNA]</scope>
    <source>
        <strain evidence="1 2">WS</strain>
    </source>
</reference>
<sequence length="81" mass="9001">MKIVAEINTAKRLEGCTESPVATFLRVVKELKEGEAILLILDDSAFPVKAAEALARKLGLEFERLGREGDLERCIAFKPDR</sequence>
<proteinExistence type="predicted"/>